<keyword evidence="2" id="KW-1185">Reference proteome</keyword>
<name>A0A6G0U5J7_APHGL</name>
<dbReference type="EMBL" id="VYZN01000002">
    <property type="protein sequence ID" value="KAE9544395.1"/>
    <property type="molecule type" value="Genomic_DNA"/>
</dbReference>
<evidence type="ECO:0000313" key="1">
    <source>
        <dbReference type="EMBL" id="KAE9544395.1"/>
    </source>
</evidence>
<dbReference type="AlphaFoldDB" id="A0A6G0U5J7"/>
<dbReference type="Proteomes" id="UP000475862">
    <property type="component" value="Unassembled WGS sequence"/>
</dbReference>
<accession>A0A6G0U5J7</accession>
<gene>
    <name evidence="1" type="ORF">AGLY_001574</name>
</gene>
<protein>
    <submittedName>
        <fullName evidence="1">Uncharacterized protein</fullName>
    </submittedName>
</protein>
<sequence length="182" mass="21268">MIFPNKTLFESDGINTFVNQPCPACIITVWCPETPVRTFRFCCCWSDRSLLYQSCTSDIQASLCWQDIRISKLPSRRTSIPCCIWHTELRTLSKLTLEFAHGKQIPNVNTANNAPFRSYLKLIYLKDSVQFFDHKYQNYAYDTADHRDALHNNASRQIGHFYAHHFHYKIFVNRTGYSVDLS</sequence>
<evidence type="ECO:0000313" key="2">
    <source>
        <dbReference type="Proteomes" id="UP000475862"/>
    </source>
</evidence>
<comment type="caution">
    <text evidence="1">The sequence shown here is derived from an EMBL/GenBank/DDBJ whole genome shotgun (WGS) entry which is preliminary data.</text>
</comment>
<organism evidence="1 2">
    <name type="scientific">Aphis glycines</name>
    <name type="common">Soybean aphid</name>
    <dbReference type="NCBI Taxonomy" id="307491"/>
    <lineage>
        <taxon>Eukaryota</taxon>
        <taxon>Metazoa</taxon>
        <taxon>Ecdysozoa</taxon>
        <taxon>Arthropoda</taxon>
        <taxon>Hexapoda</taxon>
        <taxon>Insecta</taxon>
        <taxon>Pterygota</taxon>
        <taxon>Neoptera</taxon>
        <taxon>Paraneoptera</taxon>
        <taxon>Hemiptera</taxon>
        <taxon>Sternorrhyncha</taxon>
        <taxon>Aphidomorpha</taxon>
        <taxon>Aphidoidea</taxon>
        <taxon>Aphididae</taxon>
        <taxon>Aphidini</taxon>
        <taxon>Aphis</taxon>
        <taxon>Aphis</taxon>
    </lineage>
</organism>
<reference evidence="1 2" key="1">
    <citation type="submission" date="2019-08" db="EMBL/GenBank/DDBJ databases">
        <title>The genome of the soybean aphid Biotype 1, its phylome, world population structure and adaptation to the North American continent.</title>
        <authorList>
            <person name="Giordano R."/>
            <person name="Donthu R.K."/>
            <person name="Hernandez A.G."/>
            <person name="Wright C.L."/>
            <person name="Zimin A.V."/>
        </authorList>
    </citation>
    <scope>NUCLEOTIDE SEQUENCE [LARGE SCALE GENOMIC DNA]</scope>
    <source>
        <tissue evidence="1">Whole aphids</tissue>
    </source>
</reference>
<proteinExistence type="predicted"/>